<evidence type="ECO:0000256" key="5">
    <source>
        <dbReference type="ARBA" id="ARBA00023136"/>
    </source>
</evidence>
<evidence type="ECO:0000256" key="1">
    <source>
        <dbReference type="ARBA" id="ARBA00004651"/>
    </source>
</evidence>
<dbReference type="PROSITE" id="PS50928">
    <property type="entry name" value="ABC_TM1"/>
    <property type="match status" value="1"/>
</dbReference>
<evidence type="ECO:0000259" key="7">
    <source>
        <dbReference type="PROSITE" id="PS50928"/>
    </source>
</evidence>
<comment type="similarity">
    <text evidence="6">Belongs to the binding-protein-dependent transport system permease family.</text>
</comment>
<feature type="transmembrane region" description="Helical" evidence="6">
    <location>
        <begin position="213"/>
        <end position="238"/>
    </location>
</feature>
<keyword evidence="5 6" id="KW-0472">Membrane</keyword>
<dbReference type="Pfam" id="PF00528">
    <property type="entry name" value="BPD_transp_1"/>
    <property type="match status" value="1"/>
</dbReference>
<feature type="transmembrane region" description="Helical" evidence="6">
    <location>
        <begin position="244"/>
        <end position="268"/>
    </location>
</feature>
<dbReference type="SUPFAM" id="SSF161098">
    <property type="entry name" value="MetI-like"/>
    <property type="match status" value="1"/>
</dbReference>
<dbReference type="InterPro" id="IPR035906">
    <property type="entry name" value="MetI-like_sf"/>
</dbReference>
<name>A0ABV3T641_9GAMM</name>
<feature type="transmembrane region" description="Helical" evidence="6">
    <location>
        <begin position="349"/>
        <end position="372"/>
    </location>
</feature>
<keyword evidence="9" id="KW-1185">Reference proteome</keyword>
<feature type="transmembrane region" description="Helical" evidence="6">
    <location>
        <begin position="177"/>
        <end position="201"/>
    </location>
</feature>
<reference evidence="8 9" key="1">
    <citation type="submission" date="2024-02" db="EMBL/GenBank/DDBJ databases">
        <title>New especies of Spiribacter isolated from saline water.</title>
        <authorList>
            <person name="Leon M.J."/>
            <person name="De La Haba R."/>
            <person name="Sanchez-Porro C."/>
            <person name="Ventosa A."/>
        </authorList>
    </citation>
    <scope>NUCLEOTIDE SEQUENCE [LARGE SCALE GENOMIC DNA]</scope>
    <source>
        <strain evidence="9">ag22IC4-189</strain>
    </source>
</reference>
<dbReference type="Proteomes" id="UP001556637">
    <property type="component" value="Unassembled WGS sequence"/>
</dbReference>
<evidence type="ECO:0000256" key="2">
    <source>
        <dbReference type="ARBA" id="ARBA00022448"/>
    </source>
</evidence>
<comment type="subcellular location">
    <subcellularLocation>
        <location evidence="1 6">Cell membrane</location>
        <topology evidence="1 6">Multi-pass membrane protein</topology>
    </subcellularLocation>
</comment>
<dbReference type="Gene3D" id="1.10.3720.10">
    <property type="entry name" value="MetI-like"/>
    <property type="match status" value="1"/>
</dbReference>
<dbReference type="InterPro" id="IPR051204">
    <property type="entry name" value="ABC_transp_perm/SBD"/>
</dbReference>
<evidence type="ECO:0000256" key="6">
    <source>
        <dbReference type="RuleBase" id="RU363032"/>
    </source>
</evidence>
<gene>
    <name evidence="8" type="ORF">V6X30_02195</name>
</gene>
<dbReference type="RefSeq" id="WP_367983010.1">
    <property type="nucleotide sequence ID" value="NZ_JBAKFF010000001.1"/>
</dbReference>
<comment type="caution">
    <text evidence="8">The sequence shown here is derived from an EMBL/GenBank/DDBJ whole genome shotgun (WGS) entry which is preliminary data.</text>
</comment>
<dbReference type="PANTHER" id="PTHR30177:SF30">
    <property type="entry name" value="GLYCINE BETAINE UPTAKE SYSTEM PERMEASE PROTEIN YEHY"/>
    <property type="match status" value="1"/>
</dbReference>
<dbReference type="EMBL" id="JBAKFF010000001">
    <property type="protein sequence ID" value="MEX0430215.1"/>
    <property type="molecule type" value="Genomic_DNA"/>
</dbReference>
<feature type="transmembrane region" description="Helical" evidence="6">
    <location>
        <begin position="103"/>
        <end position="126"/>
    </location>
</feature>
<keyword evidence="3 6" id="KW-0812">Transmembrane</keyword>
<accession>A0ABV3T641</accession>
<evidence type="ECO:0000256" key="3">
    <source>
        <dbReference type="ARBA" id="ARBA00022692"/>
    </source>
</evidence>
<proteinExistence type="inferred from homology"/>
<evidence type="ECO:0000313" key="8">
    <source>
        <dbReference type="EMBL" id="MEX0430215.1"/>
    </source>
</evidence>
<protein>
    <submittedName>
        <fullName evidence="8">ABC transporter permease</fullName>
    </submittedName>
</protein>
<dbReference type="CDD" id="cd06261">
    <property type="entry name" value="TM_PBP2"/>
    <property type="match status" value="1"/>
</dbReference>
<organism evidence="8 9">
    <name type="scientific">Spiribacter insolitus</name>
    <dbReference type="NCBI Taxonomy" id="3122417"/>
    <lineage>
        <taxon>Bacteria</taxon>
        <taxon>Pseudomonadati</taxon>
        <taxon>Pseudomonadota</taxon>
        <taxon>Gammaproteobacteria</taxon>
        <taxon>Chromatiales</taxon>
        <taxon>Ectothiorhodospiraceae</taxon>
        <taxon>Spiribacter</taxon>
    </lineage>
</organism>
<feature type="transmembrane region" description="Helical" evidence="6">
    <location>
        <begin position="76"/>
        <end position="97"/>
    </location>
</feature>
<evidence type="ECO:0000313" key="9">
    <source>
        <dbReference type="Proteomes" id="UP001556637"/>
    </source>
</evidence>
<feature type="transmembrane region" description="Helical" evidence="6">
    <location>
        <begin position="45"/>
        <end position="64"/>
    </location>
</feature>
<sequence>MTRTNRVSLFLALLALAGAVGLDGVRIQPNRIVAGTGYSVLEALGASGLMAVCLPLGLIAGLALRPNRARSAAMLLLVMALLLAVPWALGSAISGLIAPGQTAARAAVAGGTWLLVFALVLMLVDLRQRLRMGAGASALLWIAPLASLAIALARGWLDQLALVREYLGRQAAFFDAVVDHLVLVGVAVGASLVIAVALALWMRRVPRVRQGTLGVLSFIQTIPSLALFGLLLAPLAWLAARYPLLGALGIQGIGLAPALLALVGYSLLPMTRNTYIALESVDDAVIESARGMGMGSLQVFFQVRLPLALPLLIEGVRITAVQAIGLAAVAALIGAGGLGTFIFQGLGQAAMNLVMLGALPIVIMAMLVDALLKGLAGALRRGDTHDRA</sequence>
<keyword evidence="4 6" id="KW-1133">Transmembrane helix</keyword>
<dbReference type="InterPro" id="IPR000515">
    <property type="entry name" value="MetI-like"/>
</dbReference>
<feature type="transmembrane region" description="Helical" evidence="6">
    <location>
        <begin position="323"/>
        <end position="343"/>
    </location>
</feature>
<keyword evidence="2 6" id="KW-0813">Transport</keyword>
<evidence type="ECO:0000256" key="4">
    <source>
        <dbReference type="ARBA" id="ARBA00022989"/>
    </source>
</evidence>
<dbReference type="PANTHER" id="PTHR30177">
    <property type="entry name" value="GLYCINE BETAINE/L-PROLINE TRANSPORT SYSTEM PERMEASE PROTEIN PROW"/>
    <property type="match status" value="1"/>
</dbReference>
<feature type="domain" description="ABC transmembrane type-1" evidence="7">
    <location>
        <begin position="177"/>
        <end position="372"/>
    </location>
</feature>
<feature type="transmembrane region" description="Helical" evidence="6">
    <location>
        <begin position="138"/>
        <end position="157"/>
    </location>
</feature>